<reference evidence="6 7" key="1">
    <citation type="submission" date="2020-07" db="EMBL/GenBank/DDBJ databases">
        <title>Sequencing the genomes of 1000 actinobacteria strains.</title>
        <authorList>
            <person name="Klenk H.-P."/>
        </authorList>
    </citation>
    <scope>NUCLEOTIDE SEQUENCE [LARGE SCALE GENOMIC DNA]</scope>
    <source>
        <strain evidence="6 7">DSM 19663</strain>
    </source>
</reference>
<keyword evidence="3 6" id="KW-0067">ATP-binding</keyword>
<dbReference type="EMBL" id="JACGWX010000001">
    <property type="protein sequence ID" value="MBA8846641.1"/>
    <property type="molecule type" value="Genomic_DNA"/>
</dbReference>
<dbReference type="EC" id="7.6.2.9" evidence="4"/>
<dbReference type="RefSeq" id="WP_182489375.1">
    <property type="nucleotide sequence ID" value="NZ_BAAAOV010000002.1"/>
</dbReference>
<dbReference type="FunFam" id="3.40.50.300:FF:000425">
    <property type="entry name" value="Probable ABC transporter, ATP-binding subunit"/>
    <property type="match status" value="1"/>
</dbReference>
<evidence type="ECO:0000313" key="7">
    <source>
        <dbReference type="Proteomes" id="UP000585905"/>
    </source>
</evidence>
<dbReference type="GO" id="GO:0005524">
    <property type="term" value="F:ATP binding"/>
    <property type="evidence" value="ECO:0007669"/>
    <property type="project" value="UniProtKB-KW"/>
</dbReference>
<dbReference type="InterPro" id="IPR003593">
    <property type="entry name" value="AAA+_ATPase"/>
</dbReference>
<evidence type="ECO:0000256" key="3">
    <source>
        <dbReference type="ARBA" id="ARBA00022840"/>
    </source>
</evidence>
<organism evidence="6 7">
    <name type="scientific">Microcella alkalica</name>
    <dbReference type="NCBI Taxonomy" id="355930"/>
    <lineage>
        <taxon>Bacteria</taxon>
        <taxon>Bacillati</taxon>
        <taxon>Actinomycetota</taxon>
        <taxon>Actinomycetes</taxon>
        <taxon>Micrococcales</taxon>
        <taxon>Microbacteriaceae</taxon>
        <taxon>Microcella</taxon>
    </lineage>
</organism>
<keyword evidence="7" id="KW-1185">Reference proteome</keyword>
<dbReference type="InterPro" id="IPR003439">
    <property type="entry name" value="ABC_transporter-like_ATP-bd"/>
</dbReference>
<dbReference type="InterPro" id="IPR027417">
    <property type="entry name" value="P-loop_NTPase"/>
</dbReference>
<evidence type="ECO:0000256" key="1">
    <source>
        <dbReference type="ARBA" id="ARBA00022448"/>
    </source>
</evidence>
<evidence type="ECO:0000313" key="6">
    <source>
        <dbReference type="EMBL" id="MBA8846641.1"/>
    </source>
</evidence>
<name>A0A839E2Q8_9MICO</name>
<dbReference type="Gene3D" id="3.40.50.300">
    <property type="entry name" value="P-loop containing nucleotide triphosphate hydrolases"/>
    <property type="match status" value="1"/>
</dbReference>
<evidence type="ECO:0000259" key="5">
    <source>
        <dbReference type="PROSITE" id="PS50893"/>
    </source>
</evidence>
<keyword evidence="1" id="KW-0813">Transport</keyword>
<dbReference type="InterPro" id="IPR050093">
    <property type="entry name" value="ABC_SmlMolc_Importer"/>
</dbReference>
<keyword evidence="2" id="KW-0547">Nucleotide-binding</keyword>
<evidence type="ECO:0000256" key="2">
    <source>
        <dbReference type="ARBA" id="ARBA00022741"/>
    </source>
</evidence>
<dbReference type="Proteomes" id="UP000585905">
    <property type="component" value="Unassembled WGS sequence"/>
</dbReference>
<accession>A0A839E2Q8</accession>
<evidence type="ECO:0000256" key="4">
    <source>
        <dbReference type="ARBA" id="ARBA00066388"/>
    </source>
</evidence>
<dbReference type="GO" id="GO:0015418">
    <property type="term" value="F:ABC-type quaternary ammonium compound transporting activity"/>
    <property type="evidence" value="ECO:0007669"/>
    <property type="project" value="UniProtKB-EC"/>
</dbReference>
<dbReference type="PANTHER" id="PTHR42781">
    <property type="entry name" value="SPERMIDINE/PUTRESCINE IMPORT ATP-BINDING PROTEIN POTA"/>
    <property type="match status" value="1"/>
</dbReference>
<dbReference type="AlphaFoldDB" id="A0A839E2Q8"/>
<gene>
    <name evidence="6" type="ORF">FHX53_000205</name>
</gene>
<protein>
    <recommendedName>
        <fullName evidence="4">ABC-type quaternary amine transporter</fullName>
        <ecNumber evidence="4">7.6.2.9</ecNumber>
    </recommendedName>
</protein>
<dbReference type="PANTHER" id="PTHR42781:SF4">
    <property type="entry name" value="SPERMIDINE_PUTRESCINE IMPORT ATP-BINDING PROTEIN POTA"/>
    <property type="match status" value="1"/>
</dbReference>
<dbReference type="PROSITE" id="PS50893">
    <property type="entry name" value="ABC_TRANSPORTER_2"/>
    <property type="match status" value="1"/>
</dbReference>
<proteinExistence type="predicted"/>
<feature type="domain" description="ABC transporter" evidence="5">
    <location>
        <begin position="5"/>
        <end position="237"/>
    </location>
</feature>
<dbReference type="SUPFAM" id="SSF52540">
    <property type="entry name" value="P-loop containing nucleoside triphosphate hydrolases"/>
    <property type="match status" value="1"/>
</dbReference>
<dbReference type="GO" id="GO:0016887">
    <property type="term" value="F:ATP hydrolysis activity"/>
    <property type="evidence" value="ECO:0007669"/>
    <property type="project" value="InterPro"/>
</dbReference>
<sequence>MSASLALDALTKTFDGADHAAVDAVSFSVAPGECLAILGPSGSGKSTVLRSIAGLDVPSSGRILVDGADVAGLAPERRGMAMVFQRPLLFPHLSVLDNVAFAATVAGQSKREARADATQFLELVQLAGFGSRPVTALSGGQEQRVALARALAARPRVLLLDEPFSALDPELRSDMHALLAAIRAQVAPTVVMVTHDRDEAAIVADRVALLKRGRLLQHDVVERLYTRPVSLDVSRLMGGRIELAGVVRDGVHESAIGRVAAPAGETWADGAGVLVVRQEAVQVAAAGASAPEGFVAVDVVVAERRARGPRAELALALTDQAADAPAGSVDGPRLTAEVPASRPLAIGERATALIPRSACTVVAG</sequence>
<dbReference type="Pfam" id="PF00005">
    <property type="entry name" value="ABC_tran"/>
    <property type="match status" value="1"/>
</dbReference>
<comment type="caution">
    <text evidence="6">The sequence shown here is derived from an EMBL/GenBank/DDBJ whole genome shotgun (WGS) entry which is preliminary data.</text>
</comment>
<dbReference type="SMART" id="SM00382">
    <property type="entry name" value="AAA"/>
    <property type="match status" value="1"/>
</dbReference>